<reference evidence="2 3" key="1">
    <citation type="journal article" date="2010" name="Cell">
        <title>The genome of Naegleria gruberi illuminates early eukaryotic versatility.</title>
        <authorList>
            <person name="Fritz-Laylin L.K."/>
            <person name="Prochnik S.E."/>
            <person name="Ginger M.L."/>
            <person name="Dacks J.B."/>
            <person name="Carpenter M.L."/>
            <person name="Field M.C."/>
            <person name="Kuo A."/>
            <person name="Paredez A."/>
            <person name="Chapman J."/>
            <person name="Pham J."/>
            <person name="Shu S."/>
            <person name="Neupane R."/>
            <person name="Cipriano M."/>
            <person name="Mancuso J."/>
            <person name="Tu H."/>
            <person name="Salamov A."/>
            <person name="Lindquist E."/>
            <person name="Shapiro H."/>
            <person name="Lucas S."/>
            <person name="Grigoriev I.V."/>
            <person name="Cande W.Z."/>
            <person name="Fulton C."/>
            <person name="Rokhsar D.S."/>
            <person name="Dawson S.C."/>
        </authorList>
    </citation>
    <scope>NUCLEOTIDE SEQUENCE [LARGE SCALE GENOMIC DNA]</scope>
    <source>
        <strain evidence="2 3">NEG-M</strain>
    </source>
</reference>
<evidence type="ECO:0000313" key="2">
    <source>
        <dbReference type="EMBL" id="EFC36354.1"/>
    </source>
</evidence>
<dbReference type="RefSeq" id="XP_002669098.1">
    <property type="nucleotide sequence ID" value="XM_002669052.1"/>
</dbReference>
<accession>D2W3L3</accession>
<sequence length="163" mass="17972">MIKRACHQGSPPSSNVAMLPTRIGKRKQDKTSFQFIGNANLKVLETTCNNSMFAVFQYSEKINTTPMEGVLLMKGMDMEGSSTHRRKVSKQTPTRKSKKTESVVQDSTTSTNGKSSTLTTIPSPPAIEEHANCHNFNHSTTTTSSSYSKPPSRFSISIKEILN</sequence>
<feature type="compositionally biased region" description="Low complexity" evidence="1">
    <location>
        <begin position="139"/>
        <end position="152"/>
    </location>
</feature>
<gene>
    <name evidence="2" type="ORF">NAEGRDRAFT_75983</name>
</gene>
<dbReference type="KEGG" id="ngr:NAEGRDRAFT_75983"/>
<feature type="compositionally biased region" description="Basic residues" evidence="1">
    <location>
        <begin position="83"/>
        <end position="98"/>
    </location>
</feature>
<proteinExistence type="predicted"/>
<dbReference type="AlphaFoldDB" id="D2W3L3"/>
<feature type="compositionally biased region" description="Polar residues" evidence="1">
    <location>
        <begin position="102"/>
        <end position="121"/>
    </location>
</feature>
<dbReference type="VEuPathDB" id="AmoebaDB:NAEGRDRAFT_75983"/>
<keyword evidence="3" id="KW-1185">Reference proteome</keyword>
<dbReference type="GeneID" id="8862263"/>
<organism evidence="3">
    <name type="scientific">Naegleria gruberi</name>
    <name type="common">Amoeba</name>
    <dbReference type="NCBI Taxonomy" id="5762"/>
    <lineage>
        <taxon>Eukaryota</taxon>
        <taxon>Discoba</taxon>
        <taxon>Heterolobosea</taxon>
        <taxon>Tetramitia</taxon>
        <taxon>Eutetramitia</taxon>
        <taxon>Vahlkampfiidae</taxon>
        <taxon>Naegleria</taxon>
    </lineage>
</organism>
<dbReference type="InParanoid" id="D2W3L3"/>
<evidence type="ECO:0000313" key="3">
    <source>
        <dbReference type="Proteomes" id="UP000006671"/>
    </source>
</evidence>
<name>D2W3L3_NAEGR</name>
<feature type="region of interest" description="Disordered" evidence="1">
    <location>
        <begin position="79"/>
        <end position="152"/>
    </location>
</feature>
<protein>
    <submittedName>
        <fullName evidence="2">Predicted protein</fullName>
    </submittedName>
</protein>
<dbReference type="Proteomes" id="UP000006671">
    <property type="component" value="Unassembled WGS sequence"/>
</dbReference>
<dbReference type="EMBL" id="GG738932">
    <property type="protein sequence ID" value="EFC36354.1"/>
    <property type="molecule type" value="Genomic_DNA"/>
</dbReference>
<evidence type="ECO:0000256" key="1">
    <source>
        <dbReference type="SAM" id="MobiDB-lite"/>
    </source>
</evidence>